<dbReference type="EMBL" id="EF101928">
    <property type="protein sequence ID" value="ABT16937.1"/>
    <property type="molecule type" value="Genomic_DNA"/>
</dbReference>
<keyword evidence="2" id="KW-1185">Reference proteome</keyword>
<dbReference type="RefSeq" id="YP_001427284.1">
    <property type="nucleotide sequence ID" value="NC_008724.1"/>
</dbReference>
<reference evidence="1 2" key="1">
    <citation type="submission" date="2006-09" db="EMBL/GenBank/DDBJ databases">
        <title>Sequence and annotation of the 288-kb ATCV-1 virus that infects an endosymbiotic Chlorella strain of the heliozoon Acanthocystis turfacea.</title>
        <authorList>
            <person name="Fitzgerald L.A."/>
            <person name="Graves M.V."/>
            <person name="Li X."/>
            <person name="Pfitzner A.J.P."/>
            <person name="Hartigan J."/>
            <person name="Van Etten J.L."/>
        </authorList>
    </citation>
    <scope>NUCLEOTIDE SEQUENCE [LARGE SCALE GENOMIC DNA]</scope>
    <source>
        <strain evidence="1 2">ATCV-1</strain>
    </source>
</reference>
<gene>
    <name evidence="1" type="primary">z803R</name>
    <name evidence="1" type="ORF">ATCV1_z803R</name>
</gene>
<evidence type="ECO:0000313" key="1">
    <source>
        <dbReference type="EMBL" id="ABT16937.1"/>
    </source>
</evidence>
<proteinExistence type="predicted"/>
<organism evidence="1 2">
    <name type="scientific">Chlorovirus heliozoae</name>
    <dbReference type="NCBI Taxonomy" id="322019"/>
    <lineage>
        <taxon>Viruses</taxon>
        <taxon>Varidnaviria</taxon>
        <taxon>Bamfordvirae</taxon>
        <taxon>Nucleocytoviricota</taxon>
        <taxon>Megaviricetes</taxon>
        <taxon>Algavirales</taxon>
        <taxon>Phycodnaviridae</taxon>
        <taxon>Chlorovirus</taxon>
    </lineage>
</organism>
<accession>A7KA63</accession>
<dbReference type="KEGG" id="vg:5470949"/>
<dbReference type="Proteomes" id="UP000202420">
    <property type="component" value="Segment"/>
</dbReference>
<dbReference type="GeneID" id="5470949"/>
<evidence type="ECO:0000313" key="2">
    <source>
        <dbReference type="Proteomes" id="UP000202420"/>
    </source>
</evidence>
<sequence>MTSGGVVTTSLGPTCVKLHSISTSHRDTRVIAGYDCDTRTHPLGLSFLRWNRRMMGSTLDSYTWWLPFRPYLALRIASIVGNAN</sequence>
<protein>
    <submittedName>
        <fullName evidence="1">Uncharacterized protein z803R</fullName>
    </submittedName>
</protein>
<name>A7KA63_9PHYC</name>